<evidence type="ECO:0000256" key="14">
    <source>
        <dbReference type="ARBA" id="ARBA00040584"/>
    </source>
</evidence>
<evidence type="ECO:0000256" key="7">
    <source>
        <dbReference type="ARBA" id="ARBA00023015"/>
    </source>
</evidence>
<evidence type="ECO:0000256" key="13">
    <source>
        <dbReference type="ARBA" id="ARBA00038234"/>
    </source>
</evidence>
<keyword evidence="9" id="KW-0496">Mitochondrion</keyword>
<keyword evidence="3" id="KW-0963">Cytoplasm</keyword>
<evidence type="ECO:0000256" key="6">
    <source>
        <dbReference type="ARBA" id="ARBA00022833"/>
    </source>
</evidence>
<dbReference type="CDD" id="cd00067">
    <property type="entry name" value="GAL4"/>
    <property type="match status" value="1"/>
</dbReference>
<evidence type="ECO:0000313" key="17">
    <source>
        <dbReference type="Proteomes" id="UP000422736"/>
    </source>
</evidence>
<accession>A0ABX6ERY4</accession>
<name>A0ABX6ERY4_KLUMA</name>
<reference evidence="16 17" key="2">
    <citation type="submission" date="2019-11" db="EMBL/GenBank/DDBJ databases">
        <authorList>
            <person name="Lu H."/>
        </authorList>
    </citation>
    <scope>NUCLEOTIDE SEQUENCE [LARGE SCALE GENOMIC DNA]</scope>
    <source>
        <strain evidence="16 17">FIM1</strain>
    </source>
</reference>
<dbReference type="PROSITE" id="PS50048">
    <property type="entry name" value="ZN2_CY6_FUNGAL_2"/>
    <property type="match status" value="1"/>
</dbReference>
<dbReference type="Pfam" id="PF00172">
    <property type="entry name" value="Zn_clus"/>
    <property type="match status" value="1"/>
</dbReference>
<comment type="similarity">
    <text evidence="13">Belongs to the OAF3 family.</text>
</comment>
<reference evidence="16 17" key="1">
    <citation type="submission" date="2016-03" db="EMBL/GenBank/DDBJ databases">
        <title>How can Kluyveromyces marxianus grow so fast - potential evolutionary course in Saccharomyces Complex revealed by comparative genomics.</title>
        <authorList>
            <person name="Mo W."/>
            <person name="Lu W."/>
            <person name="Yang X."/>
            <person name="Qi J."/>
            <person name="Lv H."/>
        </authorList>
    </citation>
    <scope>NUCLEOTIDE SEQUENCE [LARGE SCALE GENOMIC DNA]</scope>
    <source>
        <strain evidence="16 17">FIM1</strain>
    </source>
</reference>
<evidence type="ECO:0000256" key="11">
    <source>
        <dbReference type="ARBA" id="ARBA00023242"/>
    </source>
</evidence>
<dbReference type="SUPFAM" id="SSF57701">
    <property type="entry name" value="Zn2/Cys6 DNA-binding domain"/>
    <property type="match status" value="1"/>
</dbReference>
<dbReference type="PANTHER" id="PTHR31069:SF33">
    <property type="entry name" value="OLEATE ACTIVATED TRANSCRIPTION FACTOR 3"/>
    <property type="match status" value="1"/>
</dbReference>
<keyword evidence="4" id="KW-0678">Repressor</keyword>
<dbReference type="InterPro" id="IPR050675">
    <property type="entry name" value="OAF3"/>
</dbReference>
<gene>
    <name evidence="16" type="primary">OAF3</name>
    <name evidence="16" type="ORF">FIM1_504</name>
</gene>
<evidence type="ECO:0000256" key="8">
    <source>
        <dbReference type="ARBA" id="ARBA00023125"/>
    </source>
</evidence>
<keyword evidence="8" id="KW-0238">DNA-binding</keyword>
<evidence type="ECO:0000256" key="4">
    <source>
        <dbReference type="ARBA" id="ARBA00022491"/>
    </source>
</evidence>
<comment type="subcellular location">
    <subcellularLocation>
        <location evidence="2">Cytoplasm</location>
    </subcellularLocation>
    <subcellularLocation>
        <location evidence="1">Mitochondrion</location>
    </subcellularLocation>
</comment>
<keyword evidence="10" id="KW-0804">Transcription</keyword>
<evidence type="ECO:0000256" key="9">
    <source>
        <dbReference type="ARBA" id="ARBA00023128"/>
    </source>
</evidence>
<keyword evidence="7" id="KW-0805">Transcription regulation</keyword>
<dbReference type="PANTHER" id="PTHR31069">
    <property type="entry name" value="OLEATE-ACTIVATED TRANSCRIPTION FACTOR 1-RELATED"/>
    <property type="match status" value="1"/>
</dbReference>
<organism evidence="16 17">
    <name type="scientific">Kluyveromyces marxianus</name>
    <name type="common">Yeast</name>
    <name type="synonym">Candida kefyr</name>
    <dbReference type="NCBI Taxonomy" id="4911"/>
    <lineage>
        <taxon>Eukaryota</taxon>
        <taxon>Fungi</taxon>
        <taxon>Dikarya</taxon>
        <taxon>Ascomycota</taxon>
        <taxon>Saccharomycotina</taxon>
        <taxon>Saccharomycetes</taxon>
        <taxon>Saccharomycetales</taxon>
        <taxon>Saccharomycetaceae</taxon>
        <taxon>Kluyveromyces</taxon>
    </lineage>
</organism>
<evidence type="ECO:0000259" key="15">
    <source>
        <dbReference type="PROSITE" id="PS50048"/>
    </source>
</evidence>
<evidence type="ECO:0000256" key="10">
    <source>
        <dbReference type="ARBA" id="ARBA00023163"/>
    </source>
</evidence>
<evidence type="ECO:0000256" key="1">
    <source>
        <dbReference type="ARBA" id="ARBA00004173"/>
    </source>
</evidence>
<evidence type="ECO:0000256" key="3">
    <source>
        <dbReference type="ARBA" id="ARBA00022490"/>
    </source>
</evidence>
<evidence type="ECO:0000256" key="12">
    <source>
        <dbReference type="ARBA" id="ARBA00037679"/>
    </source>
</evidence>
<dbReference type="Gene3D" id="4.10.240.10">
    <property type="entry name" value="Zn(2)-C6 fungal-type DNA-binding domain"/>
    <property type="match status" value="1"/>
</dbReference>
<evidence type="ECO:0000313" key="16">
    <source>
        <dbReference type="EMBL" id="QGN13858.1"/>
    </source>
</evidence>
<keyword evidence="17" id="KW-1185">Reference proteome</keyword>
<dbReference type="Proteomes" id="UP000422736">
    <property type="component" value="Chromosome 1"/>
</dbReference>
<keyword evidence="5" id="KW-0479">Metal-binding</keyword>
<keyword evidence="6" id="KW-0862">Zinc</keyword>
<evidence type="ECO:0000256" key="2">
    <source>
        <dbReference type="ARBA" id="ARBA00004496"/>
    </source>
</evidence>
<dbReference type="CDD" id="cd12148">
    <property type="entry name" value="fungal_TF_MHR"/>
    <property type="match status" value="1"/>
</dbReference>
<comment type="function">
    <text evidence="12">Transcriptional inhibitor with a significantly increased number of target genes in response to oleate.</text>
</comment>
<dbReference type="EMBL" id="CP015054">
    <property type="protein sequence ID" value="QGN13858.1"/>
    <property type="molecule type" value="Genomic_DNA"/>
</dbReference>
<keyword evidence="11" id="KW-0539">Nucleus</keyword>
<dbReference type="PROSITE" id="PS00463">
    <property type="entry name" value="ZN2_CY6_FUNGAL_1"/>
    <property type="match status" value="1"/>
</dbReference>
<sequence length="654" mass="77286">MLPSVTVRKRYRPTLVCLNCRRRKTKCDREKPACGNCVKIGETCFYSEHAEENAVKKVKYTYVEDLGLPEIINMTPRGFKISVKRSAAWFNGLFSDIAVIERDPYLTITDEVVDILFETMRNTFDRRKQDYVLTLPNSLKIITTYNSKPQPSEEMLFHQIAKEFSAIRSAPVEDIYIPDQKEFWTRYYPHFTGMIHPLLPIFDLEELKSLIQKFFDHQTKEPGVLNEKAHESTILMTIYLIENLYLMEFDSRNMTIQKNINLIKGKIMNYKWFQKTTLFQIRTFLLLRFHNWCSYHDNDGSRTNANDGLMGLIMGHCNSLGTTWQLWTNIDKPEFRIIWAAALHWDRKLALLTGSDPLNTRTMKVPELPDDYLVIKFLKCCIDDPNKLDYTLAMDTLGRLTFEKEHRLLQWELRIVVLMAKLSLHHGKLNHSNTGIIAIIRVIEELITIWNEYFETPLLPISYSRRIVELSMNKALVILPAIILRVQDPHKHEVIQLMNKLSTTYFNEFPRFYHVFKRLFIYKLTFNLVSRQDSLNHLIMILKHERPEVLEKMGIFKDHADMTDEDLIKAWNNKYRHVETPCHFKVDIKCKEYQSNLYSSSYQNTIEKLEKTHTVKSDTIDVAQFLQQVFDLTEFDRFYDIDIDAFPKFENVLY</sequence>
<proteinExistence type="inferred from homology"/>
<dbReference type="InterPro" id="IPR036864">
    <property type="entry name" value="Zn2-C6_fun-type_DNA-bd_sf"/>
</dbReference>
<evidence type="ECO:0000256" key="5">
    <source>
        <dbReference type="ARBA" id="ARBA00022723"/>
    </source>
</evidence>
<dbReference type="InterPro" id="IPR001138">
    <property type="entry name" value="Zn2Cys6_DnaBD"/>
</dbReference>
<dbReference type="SMART" id="SM00066">
    <property type="entry name" value="GAL4"/>
    <property type="match status" value="1"/>
</dbReference>
<protein>
    <recommendedName>
        <fullName evidence="14">Oleate activated transcription factor 3</fullName>
    </recommendedName>
</protein>
<feature type="domain" description="Zn(2)-C6 fungal-type" evidence="15">
    <location>
        <begin position="16"/>
        <end position="46"/>
    </location>
</feature>